<feature type="domain" description="DUF58" evidence="1">
    <location>
        <begin position="64"/>
        <end position="214"/>
    </location>
</feature>
<dbReference type="RefSeq" id="WP_341838575.1">
    <property type="nucleotide sequence ID" value="NZ_CP149822.1"/>
</dbReference>
<sequence length="302" mass="35226">MYAWSPFGLVCRRFTMPVAQTVKVFPSFLQLRNYELFSIKHKLNELGVHRRRIIGHSMEFDHIKEYIRGDDVRTLNWKATARRGNLMVNNYTEERSQLVYCVIDKGRAMKMPFGGLTLLDYAINATLVFSNVAMQKGDKSGLITFTGKQTEVLPASNKKVQLNKILDQLYAQTTDWMETDYERLGVHLRSSLSQRSFLILFTNFESLSGLQRQLPYLKQIARYHMLLVVFFENTELRELNEKRMEETEDIYMQVIAQKFAHEKKQIVRELAQAGIMSLLTAPEHLTVNVVNKYLELKSRMVL</sequence>
<gene>
    <name evidence="2" type="ORF">WJU16_12160</name>
</gene>
<proteinExistence type="predicted"/>
<evidence type="ECO:0000313" key="3">
    <source>
        <dbReference type="Proteomes" id="UP001485459"/>
    </source>
</evidence>
<reference evidence="3" key="1">
    <citation type="submission" date="2024-03" db="EMBL/GenBank/DDBJ databases">
        <title>Chitinophaga horti sp. nov., isolated from garden soil.</title>
        <authorList>
            <person name="Lee D.S."/>
            <person name="Han D.M."/>
            <person name="Baek J.H."/>
            <person name="Choi D.G."/>
            <person name="Jeon J.H."/>
            <person name="Jeon C.O."/>
        </authorList>
    </citation>
    <scope>NUCLEOTIDE SEQUENCE [LARGE SCALE GENOMIC DNA]</scope>
    <source>
        <strain evidence="3">GPA1</strain>
    </source>
</reference>
<dbReference type="Pfam" id="PF01882">
    <property type="entry name" value="DUF58"/>
    <property type="match status" value="1"/>
</dbReference>
<dbReference type="InterPro" id="IPR002881">
    <property type="entry name" value="DUF58"/>
</dbReference>
<organism evidence="2 3">
    <name type="scientific">Chitinophaga pollutisoli</name>
    <dbReference type="NCBI Taxonomy" id="3133966"/>
    <lineage>
        <taxon>Bacteria</taxon>
        <taxon>Pseudomonadati</taxon>
        <taxon>Bacteroidota</taxon>
        <taxon>Chitinophagia</taxon>
        <taxon>Chitinophagales</taxon>
        <taxon>Chitinophagaceae</taxon>
        <taxon>Chitinophaga</taxon>
    </lineage>
</organism>
<dbReference type="PANTHER" id="PTHR33608">
    <property type="entry name" value="BLL2464 PROTEIN"/>
    <property type="match status" value="1"/>
</dbReference>
<evidence type="ECO:0000313" key="2">
    <source>
        <dbReference type="EMBL" id="WZN43780.1"/>
    </source>
</evidence>
<dbReference type="EMBL" id="CP149822">
    <property type="protein sequence ID" value="WZN43780.1"/>
    <property type="molecule type" value="Genomic_DNA"/>
</dbReference>
<accession>A0ABZ2YW43</accession>
<dbReference type="Proteomes" id="UP001485459">
    <property type="component" value="Chromosome"/>
</dbReference>
<keyword evidence="3" id="KW-1185">Reference proteome</keyword>
<name>A0ABZ2YW43_9BACT</name>
<evidence type="ECO:0000259" key="1">
    <source>
        <dbReference type="Pfam" id="PF01882"/>
    </source>
</evidence>
<protein>
    <submittedName>
        <fullName evidence="2">DUF58 domain-containing protein</fullName>
    </submittedName>
</protein>
<dbReference type="PANTHER" id="PTHR33608:SF3">
    <property type="entry name" value="SLR2013 PROTEIN"/>
    <property type="match status" value="1"/>
</dbReference>